<dbReference type="InterPro" id="IPR050143">
    <property type="entry name" value="TRIM/RBCC"/>
</dbReference>
<dbReference type="Pfam" id="PF00622">
    <property type="entry name" value="SPRY"/>
    <property type="match status" value="1"/>
</dbReference>
<feature type="non-terminal residue" evidence="2">
    <location>
        <position position="109"/>
    </location>
</feature>
<name>A0A851TPG9_9AVES</name>
<evidence type="ECO:0000259" key="1">
    <source>
        <dbReference type="PROSITE" id="PS50188"/>
    </source>
</evidence>
<evidence type="ECO:0000313" key="3">
    <source>
        <dbReference type="Proteomes" id="UP000661971"/>
    </source>
</evidence>
<feature type="non-terminal residue" evidence="2">
    <location>
        <position position="1"/>
    </location>
</feature>
<dbReference type="PROSITE" id="PS50188">
    <property type="entry name" value="B302_SPRY"/>
    <property type="match status" value="1"/>
</dbReference>
<gene>
    <name evidence="2" type="primary">Btn1a1_2</name>
    <name evidence="2" type="ORF">NOTNIG_R14486</name>
</gene>
<dbReference type="InterPro" id="IPR003879">
    <property type="entry name" value="Butyrophylin_SPRY"/>
</dbReference>
<keyword evidence="3" id="KW-1185">Reference proteome</keyword>
<comment type="caution">
    <text evidence="2">The sequence shown here is derived from an EMBL/GenBank/DDBJ whole genome shotgun (WGS) entry which is preliminary data.</text>
</comment>
<dbReference type="InterPro" id="IPR001870">
    <property type="entry name" value="B30.2/SPRY"/>
</dbReference>
<proteinExistence type="predicted"/>
<protein>
    <submittedName>
        <fullName evidence="2">BT1A1 protein</fullName>
    </submittedName>
</protein>
<dbReference type="PRINTS" id="PR01407">
    <property type="entry name" value="BUTYPHLNCDUF"/>
</dbReference>
<dbReference type="SMART" id="SM00589">
    <property type="entry name" value="PRY"/>
    <property type="match status" value="1"/>
</dbReference>
<feature type="domain" description="B30.2/SPRY" evidence="1">
    <location>
        <begin position="1"/>
        <end position="109"/>
    </location>
</feature>
<reference evidence="3" key="1">
    <citation type="submission" date="2023-07" db="EMBL/GenBank/DDBJ databases">
        <title>Bird 10,000 Genomes (B10K) Project - Family phase.</title>
        <authorList>
            <person name="Zhang G."/>
        </authorList>
    </citation>
    <scope>NUCLEOTIDE SEQUENCE [LARGE SCALE GENOMIC DNA]</scope>
</reference>
<dbReference type="SUPFAM" id="SSF49899">
    <property type="entry name" value="Concanavalin A-like lectins/glucanases"/>
    <property type="match status" value="1"/>
</dbReference>
<dbReference type="Gene3D" id="2.60.120.920">
    <property type="match status" value="1"/>
</dbReference>
<sequence>VSLTLDPDTAHPHLVLSADGKSVRWEGTRRALPELPGRFDSSRCVLARGGFSGGRHYWEVAVGSGAAWAVGVARESVRRKGRLSVSPAAGIWAIGKCGSRYQALASPGV</sequence>
<organism evidence="2 3">
    <name type="scientific">Nothocercus nigrocapillus</name>
    <dbReference type="NCBI Taxonomy" id="1977171"/>
    <lineage>
        <taxon>Eukaryota</taxon>
        <taxon>Metazoa</taxon>
        <taxon>Chordata</taxon>
        <taxon>Craniata</taxon>
        <taxon>Vertebrata</taxon>
        <taxon>Euteleostomi</taxon>
        <taxon>Archelosauria</taxon>
        <taxon>Archosauria</taxon>
        <taxon>Dinosauria</taxon>
        <taxon>Saurischia</taxon>
        <taxon>Theropoda</taxon>
        <taxon>Coelurosauria</taxon>
        <taxon>Aves</taxon>
        <taxon>Palaeognathae</taxon>
        <taxon>Tinamiformes</taxon>
        <taxon>Tinamidae</taxon>
        <taxon>Nothocercus</taxon>
    </lineage>
</organism>
<dbReference type="AlphaFoldDB" id="A0A851TPG9"/>
<dbReference type="InterPro" id="IPR003877">
    <property type="entry name" value="SPRY_dom"/>
</dbReference>
<dbReference type="InterPro" id="IPR013320">
    <property type="entry name" value="ConA-like_dom_sf"/>
</dbReference>
<accession>A0A851TPG9</accession>
<dbReference type="PANTHER" id="PTHR24103">
    <property type="entry name" value="E3 UBIQUITIN-PROTEIN LIGASE TRIM"/>
    <property type="match status" value="1"/>
</dbReference>
<dbReference type="InterPro" id="IPR006574">
    <property type="entry name" value="PRY"/>
</dbReference>
<dbReference type="Proteomes" id="UP000661971">
    <property type="component" value="Unassembled WGS sequence"/>
</dbReference>
<dbReference type="Pfam" id="PF13765">
    <property type="entry name" value="PRY"/>
    <property type="match status" value="1"/>
</dbReference>
<dbReference type="InterPro" id="IPR043136">
    <property type="entry name" value="B30.2/SPRY_sf"/>
</dbReference>
<evidence type="ECO:0000313" key="2">
    <source>
        <dbReference type="EMBL" id="NXD18614.1"/>
    </source>
</evidence>
<dbReference type="EMBL" id="WBNA01001231">
    <property type="protein sequence ID" value="NXD18614.1"/>
    <property type="molecule type" value="Genomic_DNA"/>
</dbReference>